<dbReference type="EMBL" id="NWUJ01000001">
    <property type="protein sequence ID" value="PFH38131.1"/>
    <property type="molecule type" value="Genomic_DNA"/>
</dbReference>
<protein>
    <submittedName>
        <fullName evidence="1">Uncharacterized protein</fullName>
    </submittedName>
</protein>
<keyword evidence="2" id="KW-1185">Reference proteome</keyword>
<reference evidence="1 2" key="1">
    <citation type="submission" date="2017-09" db="EMBL/GenBank/DDBJ databases">
        <title>Genome sequencing of Besnoitia besnoiti strain Bb-Ger1.</title>
        <authorList>
            <person name="Schares G."/>
            <person name="Venepally P."/>
            <person name="Lorenzi H.A."/>
        </authorList>
    </citation>
    <scope>NUCLEOTIDE SEQUENCE [LARGE SCALE GENOMIC DNA]</scope>
    <source>
        <strain evidence="1 2">Bb-Ger1</strain>
    </source>
</reference>
<evidence type="ECO:0000313" key="2">
    <source>
        <dbReference type="Proteomes" id="UP000224006"/>
    </source>
</evidence>
<dbReference type="VEuPathDB" id="ToxoDB:BESB_004720"/>
<comment type="caution">
    <text evidence="1">The sequence shown here is derived from an EMBL/GenBank/DDBJ whole genome shotgun (WGS) entry which is preliminary data.</text>
</comment>
<dbReference type="RefSeq" id="XP_029222140.1">
    <property type="nucleotide sequence ID" value="XM_029359227.1"/>
</dbReference>
<dbReference type="KEGG" id="bbes:BESB_004720"/>
<sequence>MSCYRHVWRSAPAVALSDVQRWGRRNNVHKLTLLVQTYEKPCVKRTRIAEEKAYYPRWFYLRYCAEVIKYSLKHHLRLGAPLDPKDDQRLDCIQPLQMPTAEERRSELARLEEELTSLHKQILEMDAFSVITGAKKSLATSDPLHVTAADILEEVERRQGRLLSLSAFVRRYYRPQSAASRSWTLSELRVLHLRLERLVVLVLEVQSLRDLLALEDGKCAKWGKGLKEEELVKLFDTKRIDLTSP</sequence>
<gene>
    <name evidence="1" type="ORF">BESB_004720</name>
</gene>
<accession>A0A2A9MNK0</accession>
<dbReference type="OrthoDB" id="428703at2759"/>
<organism evidence="1 2">
    <name type="scientific">Besnoitia besnoiti</name>
    <name type="common">Apicomplexan protozoan</name>
    <dbReference type="NCBI Taxonomy" id="94643"/>
    <lineage>
        <taxon>Eukaryota</taxon>
        <taxon>Sar</taxon>
        <taxon>Alveolata</taxon>
        <taxon>Apicomplexa</taxon>
        <taxon>Conoidasida</taxon>
        <taxon>Coccidia</taxon>
        <taxon>Eucoccidiorida</taxon>
        <taxon>Eimeriorina</taxon>
        <taxon>Sarcocystidae</taxon>
        <taxon>Besnoitia</taxon>
    </lineage>
</organism>
<dbReference type="GeneID" id="40305535"/>
<evidence type="ECO:0000313" key="1">
    <source>
        <dbReference type="EMBL" id="PFH38131.1"/>
    </source>
</evidence>
<proteinExistence type="predicted"/>
<dbReference type="AlphaFoldDB" id="A0A2A9MNK0"/>
<dbReference type="Proteomes" id="UP000224006">
    <property type="component" value="Chromosome I"/>
</dbReference>
<name>A0A2A9MNK0_BESBE</name>